<evidence type="ECO:0000256" key="13">
    <source>
        <dbReference type="ARBA" id="ARBA00023136"/>
    </source>
</evidence>
<dbReference type="PROSITE" id="PS50109">
    <property type="entry name" value="HIS_KIN"/>
    <property type="match status" value="1"/>
</dbReference>
<dbReference type="InterPro" id="IPR003661">
    <property type="entry name" value="HisK_dim/P_dom"/>
</dbReference>
<evidence type="ECO:0000256" key="8">
    <source>
        <dbReference type="ARBA" id="ARBA00022741"/>
    </source>
</evidence>
<proteinExistence type="predicted"/>
<evidence type="ECO:0000256" key="7">
    <source>
        <dbReference type="ARBA" id="ARBA00022692"/>
    </source>
</evidence>
<dbReference type="PANTHER" id="PTHR45528">
    <property type="entry name" value="SENSOR HISTIDINE KINASE CPXA"/>
    <property type="match status" value="1"/>
</dbReference>
<dbReference type="SMART" id="SM00388">
    <property type="entry name" value="HisKA"/>
    <property type="match status" value="1"/>
</dbReference>
<keyword evidence="9" id="KW-0418">Kinase</keyword>
<evidence type="ECO:0000259" key="15">
    <source>
        <dbReference type="PROSITE" id="PS50109"/>
    </source>
</evidence>
<evidence type="ECO:0000256" key="6">
    <source>
        <dbReference type="ARBA" id="ARBA00022679"/>
    </source>
</evidence>
<dbReference type="Pfam" id="PF00512">
    <property type="entry name" value="HisKA"/>
    <property type="match status" value="1"/>
</dbReference>
<keyword evidence="8" id="KW-0547">Nucleotide-binding</keyword>
<dbReference type="Gene3D" id="3.30.565.10">
    <property type="entry name" value="Histidine kinase-like ATPase, C-terminal domain"/>
    <property type="match status" value="1"/>
</dbReference>
<name>A0A419T7Z6_9FIRM</name>
<dbReference type="InterPro" id="IPR036890">
    <property type="entry name" value="HATPase_C_sf"/>
</dbReference>
<dbReference type="InterPro" id="IPR003594">
    <property type="entry name" value="HATPase_dom"/>
</dbReference>
<dbReference type="InterPro" id="IPR036097">
    <property type="entry name" value="HisK_dim/P_sf"/>
</dbReference>
<dbReference type="RefSeq" id="WP_120195622.1">
    <property type="nucleotide sequence ID" value="NZ_MCIA01000006.1"/>
</dbReference>
<evidence type="ECO:0000256" key="14">
    <source>
        <dbReference type="SAM" id="Phobius"/>
    </source>
</evidence>
<evidence type="ECO:0000256" key="9">
    <source>
        <dbReference type="ARBA" id="ARBA00022777"/>
    </source>
</evidence>
<evidence type="ECO:0000259" key="16">
    <source>
        <dbReference type="PROSITE" id="PS50885"/>
    </source>
</evidence>
<feature type="transmembrane region" description="Helical" evidence="14">
    <location>
        <begin position="12"/>
        <end position="30"/>
    </location>
</feature>
<protein>
    <recommendedName>
        <fullName evidence="3">histidine kinase</fullName>
        <ecNumber evidence="3">2.7.13.3</ecNumber>
    </recommendedName>
</protein>
<keyword evidence="6" id="KW-0808">Transferase</keyword>
<dbReference type="Gene3D" id="1.10.287.130">
    <property type="match status" value="1"/>
</dbReference>
<dbReference type="SUPFAM" id="SSF55874">
    <property type="entry name" value="ATPase domain of HSP90 chaperone/DNA topoisomerase II/histidine kinase"/>
    <property type="match status" value="1"/>
</dbReference>
<dbReference type="GO" id="GO:0005524">
    <property type="term" value="F:ATP binding"/>
    <property type="evidence" value="ECO:0007669"/>
    <property type="project" value="UniProtKB-KW"/>
</dbReference>
<evidence type="ECO:0000256" key="4">
    <source>
        <dbReference type="ARBA" id="ARBA00022475"/>
    </source>
</evidence>
<evidence type="ECO:0000256" key="3">
    <source>
        <dbReference type="ARBA" id="ARBA00012438"/>
    </source>
</evidence>
<evidence type="ECO:0000256" key="11">
    <source>
        <dbReference type="ARBA" id="ARBA00022989"/>
    </source>
</evidence>
<sequence>MKINARTSLRYKQIYVLAIGLIISFGMYLFTQSMGNYLISSNHLNTESAGSRLETYQDSIENYIKKNKLSVKDVRALSKWIKSHKYTYVTIYSGDETIYESGFWNESYYSYETAEIFLEDTQQLTRDIAFTDGTYSVSIIDFSEIKWYNLVFYVSLGVFLLFLFGIVIYYNHRIIARIMLLSKEVSLIEQGNLEQPIYHKGSDEIAQLAINADNMRNSIITRYKSEKEAWEANSELITSMSHDIRTPLTALIGYLEILETKGYHSEDQLYKYIKSCKDKSLQLKELSDKLFQYFLVFGKETILMKKETFDARILLEQLISEHVFDLSNQGFDVRTGLLEQSCMMTADIQYFKRLFDNLFSNVRKYANASGPVLVNASCNGNRLIISISNDNRQDDKLAESTGIGLKTCRKITEQMNGTFKIRKNRTRFEARAIFPVATPGKE</sequence>
<keyword evidence="4" id="KW-1003">Cell membrane</keyword>
<feature type="domain" description="Histidine kinase" evidence="15">
    <location>
        <begin position="239"/>
        <end position="438"/>
    </location>
</feature>
<dbReference type="PROSITE" id="PS50885">
    <property type="entry name" value="HAMP"/>
    <property type="match status" value="1"/>
</dbReference>
<reference evidence="17 18" key="1">
    <citation type="submission" date="2016-08" db="EMBL/GenBank/DDBJ databases">
        <title>A new outlook on sporulation: Clostridium algidixylanolyticum.</title>
        <authorList>
            <person name="Poppleton D.I."/>
            <person name="Gribaldo S."/>
        </authorList>
    </citation>
    <scope>NUCLEOTIDE SEQUENCE [LARGE SCALE GENOMIC DNA]</scope>
    <source>
        <strain evidence="17 18">SPL73</strain>
    </source>
</reference>
<dbReference type="Proteomes" id="UP000284277">
    <property type="component" value="Unassembled WGS sequence"/>
</dbReference>
<dbReference type="CDD" id="cd00082">
    <property type="entry name" value="HisKA"/>
    <property type="match status" value="1"/>
</dbReference>
<keyword evidence="12" id="KW-0902">Two-component regulatory system</keyword>
<dbReference type="SUPFAM" id="SSF47384">
    <property type="entry name" value="Homodimeric domain of signal transducing histidine kinase"/>
    <property type="match status" value="1"/>
</dbReference>
<dbReference type="AlphaFoldDB" id="A0A419T7Z6"/>
<gene>
    <name evidence="17" type="ORF">BET01_13610</name>
</gene>
<evidence type="ECO:0000313" key="17">
    <source>
        <dbReference type="EMBL" id="RKD33572.1"/>
    </source>
</evidence>
<evidence type="ECO:0000256" key="12">
    <source>
        <dbReference type="ARBA" id="ARBA00023012"/>
    </source>
</evidence>
<feature type="domain" description="HAMP" evidence="16">
    <location>
        <begin position="172"/>
        <end position="224"/>
    </location>
</feature>
<dbReference type="Pfam" id="PF02518">
    <property type="entry name" value="HATPase_c"/>
    <property type="match status" value="1"/>
</dbReference>
<feature type="transmembrane region" description="Helical" evidence="14">
    <location>
        <begin position="150"/>
        <end position="170"/>
    </location>
</feature>
<evidence type="ECO:0000256" key="10">
    <source>
        <dbReference type="ARBA" id="ARBA00022840"/>
    </source>
</evidence>
<organism evidence="17 18">
    <name type="scientific">Lacrimispora algidixylanolytica</name>
    <dbReference type="NCBI Taxonomy" id="94868"/>
    <lineage>
        <taxon>Bacteria</taxon>
        <taxon>Bacillati</taxon>
        <taxon>Bacillota</taxon>
        <taxon>Clostridia</taxon>
        <taxon>Lachnospirales</taxon>
        <taxon>Lachnospiraceae</taxon>
        <taxon>Lacrimispora</taxon>
    </lineage>
</organism>
<accession>A0A419T7Z6</accession>
<keyword evidence="5" id="KW-0597">Phosphoprotein</keyword>
<comment type="subcellular location">
    <subcellularLocation>
        <location evidence="2">Cell membrane</location>
        <topology evidence="2">Multi-pass membrane protein</topology>
    </subcellularLocation>
</comment>
<dbReference type="GO" id="GO:0000155">
    <property type="term" value="F:phosphorelay sensor kinase activity"/>
    <property type="evidence" value="ECO:0007669"/>
    <property type="project" value="InterPro"/>
</dbReference>
<dbReference type="InterPro" id="IPR005467">
    <property type="entry name" value="His_kinase_dom"/>
</dbReference>
<dbReference type="EMBL" id="MCIA01000006">
    <property type="protein sequence ID" value="RKD33572.1"/>
    <property type="molecule type" value="Genomic_DNA"/>
</dbReference>
<dbReference type="InterPro" id="IPR050398">
    <property type="entry name" value="HssS/ArlS-like"/>
</dbReference>
<evidence type="ECO:0000256" key="2">
    <source>
        <dbReference type="ARBA" id="ARBA00004651"/>
    </source>
</evidence>
<keyword evidence="7 14" id="KW-0812">Transmembrane</keyword>
<keyword evidence="11 14" id="KW-1133">Transmembrane helix</keyword>
<dbReference type="GO" id="GO:0005886">
    <property type="term" value="C:plasma membrane"/>
    <property type="evidence" value="ECO:0007669"/>
    <property type="project" value="UniProtKB-SubCell"/>
</dbReference>
<keyword evidence="18" id="KW-1185">Reference proteome</keyword>
<evidence type="ECO:0000256" key="1">
    <source>
        <dbReference type="ARBA" id="ARBA00000085"/>
    </source>
</evidence>
<comment type="caution">
    <text evidence="17">The sequence shown here is derived from an EMBL/GenBank/DDBJ whole genome shotgun (WGS) entry which is preliminary data.</text>
</comment>
<dbReference type="SMART" id="SM00387">
    <property type="entry name" value="HATPase_c"/>
    <property type="match status" value="1"/>
</dbReference>
<dbReference type="Gene3D" id="6.10.340.10">
    <property type="match status" value="1"/>
</dbReference>
<dbReference type="EC" id="2.7.13.3" evidence="3"/>
<evidence type="ECO:0000256" key="5">
    <source>
        <dbReference type="ARBA" id="ARBA00022553"/>
    </source>
</evidence>
<dbReference type="PANTHER" id="PTHR45528:SF1">
    <property type="entry name" value="SENSOR HISTIDINE KINASE CPXA"/>
    <property type="match status" value="1"/>
</dbReference>
<comment type="catalytic activity">
    <reaction evidence="1">
        <text>ATP + protein L-histidine = ADP + protein N-phospho-L-histidine.</text>
        <dbReference type="EC" id="2.7.13.3"/>
    </reaction>
</comment>
<keyword evidence="10" id="KW-0067">ATP-binding</keyword>
<dbReference type="OrthoDB" id="9792991at2"/>
<keyword evidence="13 14" id="KW-0472">Membrane</keyword>
<dbReference type="CDD" id="cd06225">
    <property type="entry name" value="HAMP"/>
    <property type="match status" value="1"/>
</dbReference>
<dbReference type="InterPro" id="IPR003660">
    <property type="entry name" value="HAMP_dom"/>
</dbReference>
<evidence type="ECO:0000313" key="18">
    <source>
        <dbReference type="Proteomes" id="UP000284277"/>
    </source>
</evidence>
<dbReference type="SUPFAM" id="SSF158472">
    <property type="entry name" value="HAMP domain-like"/>
    <property type="match status" value="1"/>
</dbReference>